<dbReference type="Gene3D" id="2.130.10.10">
    <property type="entry name" value="YVTN repeat-like/Quinoprotein amine dehydrogenase"/>
    <property type="match status" value="1"/>
</dbReference>
<dbReference type="GeneID" id="92367551"/>
<dbReference type="VEuPathDB" id="CryptoDB:cand_033670"/>
<name>A0A1J4MZB9_9CRYT</name>
<dbReference type="Pfam" id="PF00400">
    <property type="entry name" value="WD40"/>
    <property type="match status" value="2"/>
</dbReference>
<evidence type="ECO:0000256" key="2">
    <source>
        <dbReference type="ARBA" id="ARBA00022552"/>
    </source>
</evidence>
<evidence type="ECO:0000256" key="6">
    <source>
        <dbReference type="ARBA" id="ARBA00025767"/>
    </source>
</evidence>
<dbReference type="InterPro" id="IPR036322">
    <property type="entry name" value="WD40_repeat_dom_sf"/>
</dbReference>
<comment type="caution">
    <text evidence="9">The sequence shown here is derived from an EMBL/GenBank/DDBJ whole genome shotgun (WGS) entry which is preliminary data.</text>
</comment>
<comment type="subcellular location">
    <subcellularLocation>
        <location evidence="1">Nucleus</location>
        <location evidence="1">Nucleolus</location>
    </subcellularLocation>
</comment>
<proteinExistence type="inferred from homology"/>
<dbReference type="EMBL" id="LRBS01000002">
    <property type="protein sequence ID" value="OII78309.1"/>
    <property type="molecule type" value="Genomic_DNA"/>
</dbReference>
<evidence type="ECO:0000256" key="4">
    <source>
        <dbReference type="ARBA" id="ARBA00022737"/>
    </source>
</evidence>
<feature type="region of interest" description="Disordered" evidence="8">
    <location>
        <begin position="88"/>
        <end position="109"/>
    </location>
</feature>
<dbReference type="GO" id="GO:0034388">
    <property type="term" value="C:Pwp2p-containing subcomplex of 90S preribosome"/>
    <property type="evidence" value="ECO:0007669"/>
    <property type="project" value="TreeGrafter"/>
</dbReference>
<evidence type="ECO:0000256" key="3">
    <source>
        <dbReference type="ARBA" id="ARBA00022574"/>
    </source>
</evidence>
<dbReference type="InterPro" id="IPR001680">
    <property type="entry name" value="WD40_rpt"/>
</dbReference>
<dbReference type="PANTHER" id="PTHR18359">
    <property type="entry name" value="WD-REPEAT PROTEIN-RELATED"/>
    <property type="match status" value="1"/>
</dbReference>
<dbReference type="AlphaFoldDB" id="A0A1J4MZB9"/>
<dbReference type="GO" id="GO:0032040">
    <property type="term" value="C:small-subunit processome"/>
    <property type="evidence" value="ECO:0007669"/>
    <property type="project" value="TreeGrafter"/>
</dbReference>
<evidence type="ECO:0000256" key="7">
    <source>
        <dbReference type="PROSITE-ProRule" id="PRU00221"/>
    </source>
</evidence>
<dbReference type="RefSeq" id="XP_067070155.1">
    <property type="nucleotide sequence ID" value="XM_067213593.1"/>
</dbReference>
<evidence type="ECO:0000313" key="10">
    <source>
        <dbReference type="Proteomes" id="UP000186804"/>
    </source>
</evidence>
<dbReference type="PANTHER" id="PTHR18359:SF0">
    <property type="entry name" value="U3 SMALL NUCLEOLAR RNA-ASSOCIATED PROTEIN 18 HOMOLOG"/>
    <property type="match status" value="1"/>
</dbReference>
<keyword evidence="2" id="KW-0698">rRNA processing</keyword>
<comment type="similarity">
    <text evidence="6">Belongs to the WD repeat UTP18 family.</text>
</comment>
<keyword evidence="5" id="KW-0539">Nucleus</keyword>
<organism evidence="9 10">
    <name type="scientific">Cryptosporidium andersoni</name>
    <dbReference type="NCBI Taxonomy" id="117008"/>
    <lineage>
        <taxon>Eukaryota</taxon>
        <taxon>Sar</taxon>
        <taxon>Alveolata</taxon>
        <taxon>Apicomplexa</taxon>
        <taxon>Conoidasida</taxon>
        <taxon>Coccidia</taxon>
        <taxon>Eucoccidiorida</taxon>
        <taxon>Eimeriorina</taxon>
        <taxon>Cryptosporidiidae</taxon>
        <taxon>Cryptosporidium</taxon>
    </lineage>
</organism>
<feature type="repeat" description="WD" evidence="7">
    <location>
        <begin position="311"/>
        <end position="346"/>
    </location>
</feature>
<evidence type="ECO:0000256" key="1">
    <source>
        <dbReference type="ARBA" id="ARBA00004604"/>
    </source>
</evidence>
<evidence type="ECO:0000256" key="8">
    <source>
        <dbReference type="SAM" id="MobiDB-lite"/>
    </source>
</evidence>
<accession>A0A1J4MZB9</accession>
<dbReference type="PROSITE" id="PS50082">
    <property type="entry name" value="WD_REPEATS_2"/>
    <property type="match status" value="1"/>
</dbReference>
<evidence type="ECO:0000313" key="9">
    <source>
        <dbReference type="EMBL" id="OII78309.1"/>
    </source>
</evidence>
<gene>
    <name evidence="9" type="ORF">cand_033670</name>
</gene>
<sequence length="485" mass="55136">MKHINISEGDEIIKEHRTDERNRKVWYDSDDENIKIDISKVPKYRKLRRSENDKVLDGIKYMDRLKEFYSNRVVKTKGNNWVSKARKRAIPTEEISTSDSSEDSDNDKVQKLGQRNIAKVYSSKSSVGIIERFIERNGSSRTHTSIPSTNIDIRRLPNANIQSPSNCVIRSLEFHQGGNYNGNQNAETLLSVSGWDKTVKLFQIDGIDNPMLTSLHFENFPIYESKFSTNGDEMLILGPNKRIGIYNMIRGSIDFLPGIAGRSDKRYWNLTVQNIRNTDPLFALSTYNGNILLLNQRNKQLVRVFKLNGDVTSLSFHPCNNNILISSNNQGELYLWDINTGRCKQRLIDYGSLSITNLSTSNSLIDQSNLNSYILTGSKSGYVNIYDAFPEKSLDIPKYSIDNFTTSISSIAIHPSNEIAAISSKWCKDSLKIIHLSTGTVYKNWPTTRTPLKYVSALDFSKYSGYLAIGNDKGEVLLYQVCHYI</sequence>
<evidence type="ECO:0000256" key="5">
    <source>
        <dbReference type="ARBA" id="ARBA00023242"/>
    </source>
</evidence>
<dbReference type="GO" id="GO:0006364">
    <property type="term" value="P:rRNA processing"/>
    <property type="evidence" value="ECO:0007669"/>
    <property type="project" value="UniProtKB-KW"/>
</dbReference>
<keyword evidence="3 7" id="KW-0853">WD repeat</keyword>
<dbReference type="SMART" id="SM00320">
    <property type="entry name" value="WD40"/>
    <property type="match status" value="4"/>
</dbReference>
<reference evidence="9 10" key="1">
    <citation type="submission" date="2016-10" db="EMBL/GenBank/DDBJ databases">
        <title>Reductive evolution of mitochondrial metabolism and differential evolution of invasion-related proteins in Cryptosporidium.</title>
        <authorList>
            <person name="Liu S."/>
            <person name="Roellig D.M."/>
            <person name="Guo Y."/>
            <person name="Li N."/>
            <person name="Frace M.A."/>
            <person name="Tang K."/>
            <person name="Zhang L."/>
            <person name="Feng Y."/>
            <person name="Xiao L."/>
        </authorList>
    </citation>
    <scope>NUCLEOTIDE SEQUENCE [LARGE SCALE GENOMIC DNA]</scope>
    <source>
        <strain evidence="9">30847</strain>
    </source>
</reference>
<keyword evidence="10" id="KW-1185">Reference proteome</keyword>
<dbReference type="InterPro" id="IPR015943">
    <property type="entry name" value="WD40/YVTN_repeat-like_dom_sf"/>
</dbReference>
<protein>
    <submittedName>
        <fullName evidence="9">Uncharacterized protein</fullName>
    </submittedName>
</protein>
<dbReference type="SUPFAM" id="SSF50978">
    <property type="entry name" value="WD40 repeat-like"/>
    <property type="match status" value="1"/>
</dbReference>
<dbReference type="OrthoDB" id="1935146at2759"/>
<dbReference type="Proteomes" id="UP000186804">
    <property type="component" value="Unassembled WGS sequence"/>
</dbReference>
<keyword evidence="4" id="KW-0677">Repeat</keyword>
<dbReference type="InterPro" id="IPR045161">
    <property type="entry name" value="Utp18"/>
</dbReference>